<protein>
    <submittedName>
        <fullName evidence="2">Uncharacterized protein</fullName>
    </submittedName>
</protein>
<evidence type="ECO:0000256" key="1">
    <source>
        <dbReference type="SAM" id="Phobius"/>
    </source>
</evidence>
<feature type="transmembrane region" description="Helical" evidence="1">
    <location>
        <begin position="12"/>
        <end position="32"/>
    </location>
</feature>
<evidence type="ECO:0000313" key="2">
    <source>
        <dbReference type="EMBL" id="ODV54217.1"/>
    </source>
</evidence>
<dbReference type="EMBL" id="MECQ01000002">
    <property type="protein sequence ID" value="ODV54217.1"/>
    <property type="molecule type" value="Genomic_DNA"/>
</dbReference>
<dbReference type="Proteomes" id="UP000094784">
    <property type="component" value="Unassembled WGS sequence"/>
</dbReference>
<evidence type="ECO:0000313" key="3">
    <source>
        <dbReference type="Proteomes" id="UP000094784"/>
    </source>
</evidence>
<organism evidence="2 3">
    <name type="scientific">Lysinibacillus fusiformis</name>
    <dbReference type="NCBI Taxonomy" id="28031"/>
    <lineage>
        <taxon>Bacteria</taxon>
        <taxon>Bacillati</taxon>
        <taxon>Bacillota</taxon>
        <taxon>Bacilli</taxon>
        <taxon>Bacillales</taxon>
        <taxon>Bacillaceae</taxon>
        <taxon>Lysinibacillus</taxon>
    </lineage>
</organism>
<keyword evidence="1" id="KW-0472">Membrane</keyword>
<feature type="transmembrane region" description="Helical" evidence="1">
    <location>
        <begin position="47"/>
        <end position="71"/>
    </location>
</feature>
<keyword evidence="1" id="KW-0812">Transmembrane</keyword>
<keyword evidence="1" id="KW-1133">Transmembrane helix</keyword>
<comment type="caution">
    <text evidence="2">The sequence shown here is derived from an EMBL/GenBank/DDBJ whole genome shotgun (WGS) entry which is preliminary data.</text>
</comment>
<proteinExistence type="predicted"/>
<dbReference type="AlphaFoldDB" id="A0A1E4R195"/>
<reference evidence="2 3" key="1">
    <citation type="submission" date="2016-09" db="EMBL/GenBank/DDBJ databases">
        <title>Draft genome sequence of the soil isolate, Lysinibacillus fusiformis M5, a potential hypoxanthine producer.</title>
        <authorList>
            <person name="Gallegos-Monterrosa R."/>
            <person name="Maroti G."/>
            <person name="Balint B."/>
            <person name="Kovacs A.T."/>
        </authorList>
    </citation>
    <scope>NUCLEOTIDE SEQUENCE [LARGE SCALE GENOMIC DNA]</scope>
    <source>
        <strain evidence="2 3">M5</strain>
    </source>
</reference>
<accession>A0A1E4R195</accession>
<gene>
    <name evidence="2" type="ORF">BG258_19370</name>
</gene>
<name>A0A1E4R195_9BACI</name>
<sequence>MKKNGRKQKIIHKYILSIGLFGIILCHFLNIISRSFLLFPYYNKKIIFLPIMLIFSTIFKTAISLIEMAVFN</sequence>